<organism evidence="1 2">
    <name type="scientific">Musa troglodytarum</name>
    <name type="common">fe'i banana</name>
    <dbReference type="NCBI Taxonomy" id="320322"/>
    <lineage>
        <taxon>Eukaryota</taxon>
        <taxon>Viridiplantae</taxon>
        <taxon>Streptophyta</taxon>
        <taxon>Embryophyta</taxon>
        <taxon>Tracheophyta</taxon>
        <taxon>Spermatophyta</taxon>
        <taxon>Magnoliopsida</taxon>
        <taxon>Liliopsida</taxon>
        <taxon>Zingiberales</taxon>
        <taxon>Musaceae</taxon>
        <taxon>Musa</taxon>
    </lineage>
</organism>
<dbReference type="Pfam" id="PF03357">
    <property type="entry name" value="Snf7"/>
    <property type="match status" value="1"/>
</dbReference>
<protein>
    <submittedName>
        <fullName evidence="1">Vacuolar protein sorting-associated protein 2</fullName>
    </submittedName>
</protein>
<reference evidence="1" key="1">
    <citation type="submission" date="2022-05" db="EMBL/GenBank/DDBJ databases">
        <title>The Musa troglodytarum L. genome provides insights into the mechanism of non-climacteric behaviour and enrichment of carotenoids.</title>
        <authorList>
            <person name="Wang J."/>
        </authorList>
    </citation>
    <scope>NUCLEOTIDE SEQUENCE</scope>
    <source>
        <tissue evidence="1">Leaf</tissue>
    </source>
</reference>
<dbReference type="Gene3D" id="6.10.140.1230">
    <property type="match status" value="1"/>
</dbReference>
<dbReference type="AlphaFoldDB" id="A0A9E7JNB6"/>
<dbReference type="EMBL" id="CP097504">
    <property type="protein sequence ID" value="URD87405.1"/>
    <property type="molecule type" value="Genomic_DNA"/>
</dbReference>
<evidence type="ECO:0000313" key="2">
    <source>
        <dbReference type="Proteomes" id="UP001055439"/>
    </source>
</evidence>
<evidence type="ECO:0000313" key="1">
    <source>
        <dbReference type="EMBL" id="URD87405.1"/>
    </source>
</evidence>
<dbReference type="OrthoDB" id="10567049at2759"/>
<sequence length="143" mass="16407">MDLLLENKRMLDRSTRAIETKKQGLQAEEKKLIAEMFCLVCGYPISTFVPSCVCLVSFKCKVLRFGPAHCKHASFNNNLQRSTVKQAAVKVMAKDLIRTRYQITKFYALKSQLQGVSLKIQFIWDSFSKTGFGYKRPELDMVD</sequence>
<dbReference type="GO" id="GO:0007034">
    <property type="term" value="P:vacuolar transport"/>
    <property type="evidence" value="ECO:0007669"/>
    <property type="project" value="InterPro"/>
</dbReference>
<gene>
    <name evidence="1" type="ORF">MUK42_28651</name>
</gene>
<accession>A0A9E7JNB6</accession>
<keyword evidence="2" id="KW-1185">Reference proteome</keyword>
<dbReference type="Proteomes" id="UP001055439">
    <property type="component" value="Chromosome 2"/>
</dbReference>
<dbReference type="InterPro" id="IPR005024">
    <property type="entry name" value="Snf7_fam"/>
</dbReference>
<name>A0A9E7JNB6_9LILI</name>
<proteinExistence type="predicted"/>